<feature type="domain" description="Meg" evidence="3">
    <location>
        <begin position="1"/>
        <end position="76"/>
    </location>
</feature>
<reference evidence="4 5" key="1">
    <citation type="submission" date="2017-09" db="EMBL/GenBank/DDBJ databases">
        <authorList>
            <consortium name="International Durum Wheat Genome Sequencing Consortium (IDWGSC)"/>
            <person name="Milanesi L."/>
        </authorList>
    </citation>
    <scope>NUCLEOTIDE SEQUENCE [LARGE SCALE GENOMIC DNA]</scope>
    <source>
        <strain evidence="5">cv. Svevo</strain>
    </source>
</reference>
<keyword evidence="2" id="KW-0732">Signal</keyword>
<feature type="signal peptide" evidence="2">
    <location>
        <begin position="1"/>
        <end position="23"/>
    </location>
</feature>
<comment type="similarity">
    <text evidence="1">Belongs to the MEG family.</text>
</comment>
<evidence type="ECO:0000259" key="3">
    <source>
        <dbReference type="Pfam" id="PF24153"/>
    </source>
</evidence>
<dbReference type="Pfam" id="PF24153">
    <property type="entry name" value="Meg"/>
    <property type="match status" value="1"/>
</dbReference>
<accession>A0A9R0U1E1</accession>
<dbReference type="Proteomes" id="UP000324705">
    <property type="component" value="Chromosome 5A"/>
</dbReference>
<dbReference type="InterPro" id="IPR056205">
    <property type="entry name" value="Meg"/>
</dbReference>
<organism evidence="4 5">
    <name type="scientific">Triticum turgidum subsp. durum</name>
    <name type="common">Durum wheat</name>
    <name type="synonym">Triticum durum</name>
    <dbReference type="NCBI Taxonomy" id="4567"/>
    <lineage>
        <taxon>Eukaryota</taxon>
        <taxon>Viridiplantae</taxon>
        <taxon>Streptophyta</taxon>
        <taxon>Embryophyta</taxon>
        <taxon>Tracheophyta</taxon>
        <taxon>Spermatophyta</taxon>
        <taxon>Magnoliopsida</taxon>
        <taxon>Liliopsida</taxon>
        <taxon>Poales</taxon>
        <taxon>Poaceae</taxon>
        <taxon>BOP clade</taxon>
        <taxon>Pooideae</taxon>
        <taxon>Triticodae</taxon>
        <taxon>Triticeae</taxon>
        <taxon>Triticinae</taxon>
        <taxon>Triticum</taxon>
    </lineage>
</organism>
<dbReference type="EMBL" id="LT934119">
    <property type="protein sequence ID" value="VAI23933.1"/>
    <property type="molecule type" value="Genomic_DNA"/>
</dbReference>
<proteinExistence type="inferred from homology"/>
<sequence length="98" mass="10518">MEKCTKRLHALALLLLVCFATHAQGSGTESGDAEAFACYKLNVFPSCNPKTSRCYCCTMDQCKTRYGTMDECQAHCVASPLGVNEPAAPSSSSSYVLP</sequence>
<evidence type="ECO:0000256" key="2">
    <source>
        <dbReference type="SAM" id="SignalP"/>
    </source>
</evidence>
<evidence type="ECO:0000256" key="1">
    <source>
        <dbReference type="ARBA" id="ARBA00010149"/>
    </source>
</evidence>
<protein>
    <recommendedName>
        <fullName evidence="3">Meg domain-containing protein</fullName>
    </recommendedName>
</protein>
<dbReference type="AlphaFoldDB" id="A0A9R0U1E1"/>
<dbReference type="OMA" id="FACYKLN"/>
<feature type="chain" id="PRO_5040138979" description="Meg domain-containing protein" evidence="2">
    <location>
        <begin position="24"/>
        <end position="98"/>
    </location>
</feature>
<evidence type="ECO:0000313" key="4">
    <source>
        <dbReference type="EMBL" id="VAI23933.1"/>
    </source>
</evidence>
<dbReference type="Gramene" id="TRITD5Av1G228600.1">
    <property type="protein sequence ID" value="TRITD5Av1G228600.1"/>
    <property type="gene ID" value="TRITD5Av1G228600"/>
</dbReference>
<keyword evidence="5" id="KW-1185">Reference proteome</keyword>
<evidence type="ECO:0000313" key="5">
    <source>
        <dbReference type="Proteomes" id="UP000324705"/>
    </source>
</evidence>
<name>A0A9R0U1E1_TRITD</name>
<gene>
    <name evidence="4" type="ORF">TRITD_5Av1G228600</name>
</gene>